<keyword evidence="3" id="KW-0808">Transferase</keyword>
<gene>
    <name evidence="3" type="ORF">RT723_01450</name>
</gene>
<evidence type="ECO:0000256" key="1">
    <source>
        <dbReference type="SAM" id="Phobius"/>
    </source>
</evidence>
<dbReference type="Pfam" id="PF01757">
    <property type="entry name" value="Acyl_transf_3"/>
    <property type="match status" value="1"/>
</dbReference>
<feature type="transmembrane region" description="Helical" evidence="1">
    <location>
        <begin position="20"/>
        <end position="39"/>
    </location>
</feature>
<evidence type="ECO:0000313" key="3">
    <source>
        <dbReference type="EMBL" id="MDU0111697.1"/>
    </source>
</evidence>
<evidence type="ECO:0000259" key="2">
    <source>
        <dbReference type="Pfam" id="PF01757"/>
    </source>
</evidence>
<feature type="transmembrane region" description="Helical" evidence="1">
    <location>
        <begin position="152"/>
        <end position="171"/>
    </location>
</feature>
<feature type="transmembrane region" description="Helical" evidence="1">
    <location>
        <begin position="333"/>
        <end position="350"/>
    </location>
</feature>
<feature type="transmembrane region" description="Helical" evidence="1">
    <location>
        <begin position="293"/>
        <end position="313"/>
    </location>
</feature>
<feature type="transmembrane region" description="Helical" evidence="1">
    <location>
        <begin position="225"/>
        <end position="243"/>
    </location>
</feature>
<sequence>MTSQIQNNQRLYYLDGVRAFALILGVFFHASLSFMPMFIGWAVMDISTSEVVSIFVLISHSFRMELFFIIAGYFSHLKFHQQSLSVFLQSRFVRILIPFVLGWFLLRPLLVSGWILGGESMRGEANIINGLIAGFDSLSELPKGLLIGTHLWFLYYLLFISISFILLRVVIGQHQPTYQWLKVVLDRGVSWVSNARTGILWVSVPTSICLWFMNSWGMDTPDKSLIPNIPVTLIYAGFFFFGWLLHRHDNLIGFFSKITPSKLIFFLVSTLSCVILAGFEMKVGHVNYQYIKAGFLFCYAVMMWTLIALSIGLANKLIKGSNKVVRYLADASYWLYLIHLPIVIWLQIAFAELPLHWSLKLVMVSGMTILLSILLYDIFVRSTLIGVVLNGSRKTRMIFNKHKNE</sequence>
<dbReference type="PANTHER" id="PTHR36927">
    <property type="entry name" value="BLR4337 PROTEIN"/>
    <property type="match status" value="1"/>
</dbReference>
<keyword evidence="4" id="KW-1185">Reference proteome</keyword>
<dbReference type="InterPro" id="IPR002656">
    <property type="entry name" value="Acyl_transf_3_dom"/>
</dbReference>
<accession>A0ABU3QWA1</accession>
<evidence type="ECO:0000313" key="4">
    <source>
        <dbReference type="Proteomes" id="UP001257914"/>
    </source>
</evidence>
<feature type="transmembrane region" description="Helical" evidence="1">
    <location>
        <begin position="95"/>
        <end position="116"/>
    </location>
</feature>
<organism evidence="3 4">
    <name type="scientific">Psychrosphaera aquimarina</name>
    <dbReference type="NCBI Taxonomy" id="2044854"/>
    <lineage>
        <taxon>Bacteria</taxon>
        <taxon>Pseudomonadati</taxon>
        <taxon>Pseudomonadota</taxon>
        <taxon>Gammaproteobacteria</taxon>
        <taxon>Alteromonadales</taxon>
        <taxon>Pseudoalteromonadaceae</taxon>
        <taxon>Psychrosphaera</taxon>
    </lineage>
</organism>
<dbReference type="GO" id="GO:0016746">
    <property type="term" value="F:acyltransferase activity"/>
    <property type="evidence" value="ECO:0007669"/>
    <property type="project" value="UniProtKB-KW"/>
</dbReference>
<keyword evidence="1" id="KW-1133">Transmembrane helix</keyword>
<name>A0ABU3QWA1_9GAMM</name>
<protein>
    <submittedName>
        <fullName evidence="3">Acyltransferase family protein</fullName>
    </submittedName>
</protein>
<dbReference type="Proteomes" id="UP001257914">
    <property type="component" value="Unassembled WGS sequence"/>
</dbReference>
<feature type="transmembrane region" description="Helical" evidence="1">
    <location>
        <begin position="191"/>
        <end position="213"/>
    </location>
</feature>
<feature type="domain" description="Acyltransferase 3" evidence="2">
    <location>
        <begin position="12"/>
        <end position="376"/>
    </location>
</feature>
<proteinExistence type="predicted"/>
<feature type="transmembrane region" description="Helical" evidence="1">
    <location>
        <begin position="362"/>
        <end position="389"/>
    </location>
</feature>
<keyword evidence="3" id="KW-0012">Acyltransferase</keyword>
<keyword evidence="1" id="KW-0812">Transmembrane</keyword>
<reference evidence="3 4" key="1">
    <citation type="submission" date="2023-10" db="EMBL/GenBank/DDBJ databases">
        <title>Psychrosphaera aquimaarina strain SW33 isolated from seawater.</title>
        <authorList>
            <person name="Bayburt H."/>
            <person name="Kim J.M."/>
            <person name="Choi B.J."/>
            <person name="Jeon C.O."/>
        </authorList>
    </citation>
    <scope>NUCLEOTIDE SEQUENCE [LARGE SCALE GENOMIC DNA]</scope>
    <source>
        <strain evidence="3 4">KCTC 52743</strain>
    </source>
</reference>
<dbReference type="InterPro" id="IPR050623">
    <property type="entry name" value="Glucan_succinyl_AcylTrfase"/>
</dbReference>
<feature type="transmembrane region" description="Helical" evidence="1">
    <location>
        <begin position="263"/>
        <end position="281"/>
    </location>
</feature>
<feature type="transmembrane region" description="Helical" evidence="1">
    <location>
        <begin position="51"/>
        <end position="74"/>
    </location>
</feature>
<dbReference type="RefSeq" id="WP_315945598.1">
    <property type="nucleotide sequence ID" value="NZ_JAWCUA010000001.1"/>
</dbReference>
<comment type="caution">
    <text evidence="3">The sequence shown here is derived from an EMBL/GenBank/DDBJ whole genome shotgun (WGS) entry which is preliminary data.</text>
</comment>
<dbReference type="PANTHER" id="PTHR36927:SF1">
    <property type="entry name" value="MDO-LIKE PROTEIN"/>
    <property type="match status" value="1"/>
</dbReference>
<keyword evidence="1" id="KW-0472">Membrane</keyword>
<dbReference type="EMBL" id="JAWCUA010000001">
    <property type="protein sequence ID" value="MDU0111697.1"/>
    <property type="molecule type" value="Genomic_DNA"/>
</dbReference>